<comment type="subcellular location">
    <subcellularLocation>
        <location evidence="1">Membrane</location>
        <topology evidence="1">Multi-pass membrane protein</topology>
    </subcellularLocation>
</comment>
<evidence type="ECO:0000256" key="4">
    <source>
        <dbReference type="ARBA" id="ARBA00023136"/>
    </source>
</evidence>
<evidence type="ECO:0000313" key="7">
    <source>
        <dbReference type="EMBL" id="OYD14430.1"/>
    </source>
</evidence>
<feature type="transmembrane region" description="Helical" evidence="5">
    <location>
        <begin position="112"/>
        <end position="131"/>
    </location>
</feature>
<feature type="transmembrane region" description="Helical" evidence="5">
    <location>
        <begin position="140"/>
        <end position="159"/>
    </location>
</feature>
<dbReference type="EMBL" id="NOZP01000159">
    <property type="protein sequence ID" value="OYD14430.1"/>
    <property type="molecule type" value="Genomic_DNA"/>
</dbReference>
<keyword evidence="2 5" id="KW-0812">Transmembrane</keyword>
<sequence length="442" mass="48324">AVAFLFLVGPLQILIFALLARADYWLLFSFAALLPATALELLPLKYAHVVLYTGTLGLLLFLRMTRFVIPKQVPSASGLATVERIPLVILATWIVLAGVNATLRGWGSTDLLYYTVVGLEVLLVTWFFAVVPQSLRQVRALVYAMAATYAVVCCLLPFLASRVVGGFLGKTLETPFAVVNLNVFATHVGVFAVVVIGAFLDSERTLGKLVLSVVFIILLATLLFTKSRGAWLGFGIAFLYILVRTRSFWLLVPAGTAILGLLSLDILRIGVLARVGQTTTQDPSLWGRLLLWKYAWDIFKGNWLFGVGIENFRFVKHFFGFPWPRYFGVAFNTHNIFLEVLVDLGVVGFASFLWLTIGTFLRVDRIVRVPSAKSKGLAIGLNAAIIVYAVHGLMDCVIWQHGAFMLLGVLLGLSMSVHRLGSGLTGAGIAPRLNQLSSAPGH</sequence>
<accession>A0A235BPJ9</accession>
<dbReference type="InterPro" id="IPR051533">
    <property type="entry name" value="WaaL-like"/>
</dbReference>
<protein>
    <recommendedName>
        <fullName evidence="6">O-antigen ligase-related domain-containing protein</fullName>
    </recommendedName>
</protein>
<evidence type="ECO:0000256" key="2">
    <source>
        <dbReference type="ARBA" id="ARBA00022692"/>
    </source>
</evidence>
<feature type="transmembrane region" description="Helical" evidence="5">
    <location>
        <begin position="335"/>
        <end position="355"/>
    </location>
</feature>
<evidence type="ECO:0000256" key="1">
    <source>
        <dbReference type="ARBA" id="ARBA00004141"/>
    </source>
</evidence>
<evidence type="ECO:0000256" key="3">
    <source>
        <dbReference type="ARBA" id="ARBA00022989"/>
    </source>
</evidence>
<comment type="caution">
    <text evidence="7">The sequence shown here is derived from an EMBL/GenBank/DDBJ whole genome shotgun (WGS) entry which is preliminary data.</text>
</comment>
<dbReference type="InterPro" id="IPR007016">
    <property type="entry name" value="O-antigen_ligase-rel_domated"/>
</dbReference>
<feature type="domain" description="O-antigen ligase-related" evidence="6">
    <location>
        <begin position="214"/>
        <end position="353"/>
    </location>
</feature>
<feature type="transmembrane region" description="Helical" evidence="5">
    <location>
        <begin position="46"/>
        <end position="64"/>
    </location>
</feature>
<feature type="transmembrane region" description="Helical" evidence="5">
    <location>
        <begin position="376"/>
        <end position="393"/>
    </location>
</feature>
<feature type="transmembrane region" description="Helical" evidence="5">
    <location>
        <begin position="179"/>
        <end position="200"/>
    </location>
</feature>
<keyword evidence="3 5" id="KW-1133">Transmembrane helix</keyword>
<dbReference type="AlphaFoldDB" id="A0A235BPJ9"/>
<feature type="transmembrane region" description="Helical" evidence="5">
    <location>
        <begin position="209"/>
        <end position="242"/>
    </location>
</feature>
<dbReference type="Pfam" id="PF04932">
    <property type="entry name" value="Wzy_C"/>
    <property type="match status" value="1"/>
</dbReference>
<feature type="transmembrane region" description="Helical" evidence="5">
    <location>
        <begin position="248"/>
        <end position="273"/>
    </location>
</feature>
<proteinExistence type="predicted"/>
<reference evidence="7 8" key="1">
    <citation type="submission" date="2017-07" db="EMBL/GenBank/DDBJ databases">
        <title>Recovery of genomes from metagenomes via a dereplication, aggregation, and scoring strategy.</title>
        <authorList>
            <person name="Sieber C.M."/>
            <person name="Probst A.J."/>
            <person name="Sharrar A."/>
            <person name="Thomas B.C."/>
            <person name="Hess M."/>
            <person name="Tringe S.G."/>
            <person name="Banfield J.F."/>
        </authorList>
    </citation>
    <scope>NUCLEOTIDE SEQUENCE [LARGE SCALE GENOMIC DNA]</scope>
    <source>
        <strain evidence="7">JGI_Cruoil_03_51_56</strain>
    </source>
</reference>
<evidence type="ECO:0000256" key="5">
    <source>
        <dbReference type="SAM" id="Phobius"/>
    </source>
</evidence>
<gene>
    <name evidence="7" type="ORF">CH330_08685</name>
</gene>
<keyword evidence="4 5" id="KW-0472">Membrane</keyword>
<name>A0A235BPJ9_UNCW3</name>
<organism evidence="7 8">
    <name type="scientific">candidate division WOR-3 bacterium JGI_Cruoil_03_51_56</name>
    <dbReference type="NCBI Taxonomy" id="1973747"/>
    <lineage>
        <taxon>Bacteria</taxon>
        <taxon>Bacteria division WOR-3</taxon>
    </lineage>
</organism>
<evidence type="ECO:0000313" key="8">
    <source>
        <dbReference type="Proteomes" id="UP000215559"/>
    </source>
</evidence>
<dbReference type="GO" id="GO:0016020">
    <property type="term" value="C:membrane"/>
    <property type="evidence" value="ECO:0007669"/>
    <property type="project" value="UniProtKB-SubCell"/>
</dbReference>
<dbReference type="PANTHER" id="PTHR37422">
    <property type="entry name" value="TEICHURONIC ACID BIOSYNTHESIS PROTEIN TUAE"/>
    <property type="match status" value="1"/>
</dbReference>
<evidence type="ECO:0000259" key="6">
    <source>
        <dbReference type="Pfam" id="PF04932"/>
    </source>
</evidence>
<feature type="transmembrane region" description="Helical" evidence="5">
    <location>
        <begin position="85"/>
        <end position="106"/>
    </location>
</feature>
<dbReference type="PANTHER" id="PTHR37422:SF23">
    <property type="entry name" value="TEICHURONIC ACID BIOSYNTHESIS PROTEIN TUAE"/>
    <property type="match status" value="1"/>
</dbReference>
<dbReference type="Proteomes" id="UP000215559">
    <property type="component" value="Unassembled WGS sequence"/>
</dbReference>
<feature type="non-terminal residue" evidence="7">
    <location>
        <position position="1"/>
    </location>
</feature>